<dbReference type="InParanoid" id="A0A1V9XF02"/>
<comment type="caution">
    <text evidence="2">The sequence shown here is derived from an EMBL/GenBank/DDBJ whole genome shotgun (WGS) entry which is preliminary data.</text>
</comment>
<keyword evidence="1" id="KW-0472">Membrane</keyword>
<evidence type="ECO:0000256" key="1">
    <source>
        <dbReference type="SAM" id="Phobius"/>
    </source>
</evidence>
<keyword evidence="1" id="KW-0812">Transmembrane</keyword>
<feature type="transmembrane region" description="Helical" evidence="1">
    <location>
        <begin position="122"/>
        <end position="143"/>
    </location>
</feature>
<keyword evidence="1" id="KW-1133">Transmembrane helix</keyword>
<dbReference type="AlphaFoldDB" id="A0A1V9XF02"/>
<dbReference type="Proteomes" id="UP000192247">
    <property type="component" value="Unassembled WGS sequence"/>
</dbReference>
<keyword evidence="3" id="KW-1185">Reference proteome</keyword>
<dbReference type="OrthoDB" id="10580521at2759"/>
<sequence length="181" mass="20183">MATKCSFSGKILYPWIKTKFRWKFIIKTLQYSDKHTSHILKPLLFLCPNGVKADTSNHCVVNTASIEATMTDKLLETQVADLDNEWSFCSLFAGNGAQAAVVISIIIQVILGIVLYMEGDFVGTGILCTPTLLALPIIAYIHIQRMKETRIKMQALKTLRSDGIGREVVPESGDKPHEKEE</sequence>
<proteinExistence type="predicted"/>
<reference evidence="2 3" key="1">
    <citation type="journal article" date="2017" name="Gigascience">
        <title>Draft genome of the honey bee ectoparasitic mite, Tropilaelaps mercedesae, is shaped by the parasitic life history.</title>
        <authorList>
            <person name="Dong X."/>
            <person name="Armstrong S.D."/>
            <person name="Xia D."/>
            <person name="Makepeace B.L."/>
            <person name="Darby A.C."/>
            <person name="Kadowaki T."/>
        </authorList>
    </citation>
    <scope>NUCLEOTIDE SEQUENCE [LARGE SCALE GENOMIC DNA]</scope>
    <source>
        <strain evidence="2">Wuxi-XJTLU</strain>
    </source>
</reference>
<name>A0A1V9XF02_9ACAR</name>
<organism evidence="2 3">
    <name type="scientific">Tropilaelaps mercedesae</name>
    <dbReference type="NCBI Taxonomy" id="418985"/>
    <lineage>
        <taxon>Eukaryota</taxon>
        <taxon>Metazoa</taxon>
        <taxon>Ecdysozoa</taxon>
        <taxon>Arthropoda</taxon>
        <taxon>Chelicerata</taxon>
        <taxon>Arachnida</taxon>
        <taxon>Acari</taxon>
        <taxon>Parasitiformes</taxon>
        <taxon>Mesostigmata</taxon>
        <taxon>Gamasina</taxon>
        <taxon>Dermanyssoidea</taxon>
        <taxon>Laelapidae</taxon>
        <taxon>Tropilaelaps</taxon>
    </lineage>
</organism>
<evidence type="ECO:0000313" key="3">
    <source>
        <dbReference type="Proteomes" id="UP000192247"/>
    </source>
</evidence>
<evidence type="ECO:0000313" key="2">
    <source>
        <dbReference type="EMBL" id="OQR71991.1"/>
    </source>
</evidence>
<gene>
    <name evidence="2" type="ORF">BIW11_10658</name>
</gene>
<feature type="transmembrane region" description="Helical" evidence="1">
    <location>
        <begin position="97"/>
        <end position="116"/>
    </location>
</feature>
<protein>
    <submittedName>
        <fullName evidence="2">Uncharacterized protein</fullName>
    </submittedName>
</protein>
<dbReference type="EMBL" id="MNPL01012874">
    <property type="protein sequence ID" value="OQR71991.1"/>
    <property type="molecule type" value="Genomic_DNA"/>
</dbReference>
<accession>A0A1V9XF02</accession>